<organism evidence="1 2">
    <name type="scientific">Cladophialophora psammophila CBS 110553</name>
    <dbReference type="NCBI Taxonomy" id="1182543"/>
    <lineage>
        <taxon>Eukaryota</taxon>
        <taxon>Fungi</taxon>
        <taxon>Dikarya</taxon>
        <taxon>Ascomycota</taxon>
        <taxon>Pezizomycotina</taxon>
        <taxon>Eurotiomycetes</taxon>
        <taxon>Chaetothyriomycetidae</taxon>
        <taxon>Chaetothyriales</taxon>
        <taxon>Herpotrichiellaceae</taxon>
        <taxon>Cladophialophora</taxon>
    </lineage>
</organism>
<accession>W9WQY2</accession>
<dbReference type="Gene3D" id="3.40.50.150">
    <property type="entry name" value="Vaccinia Virus protein VP39"/>
    <property type="match status" value="1"/>
</dbReference>
<evidence type="ECO:0000313" key="2">
    <source>
        <dbReference type="Proteomes" id="UP000019471"/>
    </source>
</evidence>
<keyword evidence="2" id="KW-1185">Reference proteome</keyword>
<dbReference type="STRING" id="1182543.W9WQY2"/>
<dbReference type="RefSeq" id="XP_007748152.1">
    <property type="nucleotide sequence ID" value="XM_007749962.1"/>
</dbReference>
<proteinExistence type="predicted"/>
<evidence type="ECO:0000313" key="1">
    <source>
        <dbReference type="EMBL" id="EXJ67370.1"/>
    </source>
</evidence>
<gene>
    <name evidence="1" type="ORF">A1O5_09383</name>
</gene>
<dbReference type="EMBL" id="AMGX01000016">
    <property type="protein sequence ID" value="EXJ67370.1"/>
    <property type="molecule type" value="Genomic_DNA"/>
</dbReference>
<dbReference type="HOGENOM" id="CLU_461503_0_0_1"/>
<protein>
    <submittedName>
        <fullName evidence="1">Uncharacterized protein</fullName>
    </submittedName>
</protein>
<sequence>MAFHWEGHHLIASGRTKPDLFFTETAAAICIMSHSVPPKSSSTATSITTDTSHLEDRIALLSSLVREHSGNMKLDQDTNLVDAGLDSLLGIELVNDILSPNHRKPSAQWYETGFSGFWKQIYPLQSRLALAYVVEAFEKLGCTSNSFSGFCEFSGTAGCLFQTGNNLIRTETEIDKQSSGAVYENILVKYPQHGLEHKLLRVAGSQLAECLRGAYDASQLPVRNTENRELLDLEIGGGGGAGGGAGTIQTIIGLHDRSKVSYTYTFTDKSPSRVAEVRRQFQSNASMKFMALNVDEPAPTELLGKFHTVKSAHGVQATRNLEQSLGTIRNMLREDGFLVLVELTRNMYWFDLVFGLFDDGSWLFHDDGGGRQQHVPVDERTWQRDLRKAGFKHVSWTDGASEGSRTLRIITGFVRHAENAKFVPSPSPRPKSRIENLVWSQVEDVLLYADVYLPDENEPDGKARPIASLIHGGGHVMFTRKDLGPKLIPLLLEKGFQPISVEYRFCPELTLNEGPMNDDSDALGRARHKVPRLKFFKSSQVVPDGNRVVAIGRSTGGHLAMTLPYTPPCKRHQTSRFCAGTLWADRLRVRL</sequence>
<dbReference type="GeneID" id="19194079"/>
<dbReference type="AlphaFoldDB" id="W9WQY2"/>
<dbReference type="eggNOG" id="KOG1202">
    <property type="taxonomic scope" value="Eukaryota"/>
</dbReference>
<dbReference type="InterPro" id="IPR006162">
    <property type="entry name" value="Ppantetheine_attach_site"/>
</dbReference>
<reference evidence="1 2" key="1">
    <citation type="submission" date="2013-03" db="EMBL/GenBank/DDBJ databases">
        <title>The Genome Sequence of Cladophialophora psammophila CBS 110553.</title>
        <authorList>
            <consortium name="The Broad Institute Genomics Platform"/>
            <person name="Cuomo C."/>
            <person name="de Hoog S."/>
            <person name="Gorbushina A."/>
            <person name="Walker B."/>
            <person name="Young S.K."/>
            <person name="Zeng Q."/>
            <person name="Gargeya S."/>
            <person name="Fitzgerald M."/>
            <person name="Haas B."/>
            <person name="Abouelleil A."/>
            <person name="Allen A.W."/>
            <person name="Alvarado L."/>
            <person name="Arachchi H.M."/>
            <person name="Berlin A.M."/>
            <person name="Chapman S.B."/>
            <person name="Gainer-Dewar J."/>
            <person name="Goldberg J."/>
            <person name="Griggs A."/>
            <person name="Gujja S."/>
            <person name="Hansen M."/>
            <person name="Howarth C."/>
            <person name="Imamovic A."/>
            <person name="Ireland A."/>
            <person name="Larimer J."/>
            <person name="McCowan C."/>
            <person name="Murphy C."/>
            <person name="Pearson M."/>
            <person name="Poon T.W."/>
            <person name="Priest M."/>
            <person name="Roberts A."/>
            <person name="Saif S."/>
            <person name="Shea T."/>
            <person name="Sisk P."/>
            <person name="Sykes S."/>
            <person name="Wortman J."/>
            <person name="Nusbaum C."/>
            <person name="Birren B."/>
        </authorList>
    </citation>
    <scope>NUCLEOTIDE SEQUENCE [LARGE SCALE GENOMIC DNA]</scope>
    <source>
        <strain evidence="1 2">CBS 110553</strain>
    </source>
</reference>
<dbReference type="SUPFAM" id="SSF53474">
    <property type="entry name" value="alpha/beta-Hydrolases"/>
    <property type="match status" value="1"/>
</dbReference>
<dbReference type="OrthoDB" id="4152721at2759"/>
<name>W9WQY2_9EURO</name>
<dbReference type="Proteomes" id="UP000019471">
    <property type="component" value="Unassembled WGS sequence"/>
</dbReference>
<dbReference type="InterPro" id="IPR029058">
    <property type="entry name" value="AB_hydrolase_fold"/>
</dbReference>
<comment type="caution">
    <text evidence="1">The sequence shown here is derived from an EMBL/GenBank/DDBJ whole genome shotgun (WGS) entry which is preliminary data.</text>
</comment>
<dbReference type="SUPFAM" id="SSF53335">
    <property type="entry name" value="S-adenosyl-L-methionine-dependent methyltransferases"/>
    <property type="match status" value="1"/>
</dbReference>
<dbReference type="PROSITE" id="PS00012">
    <property type="entry name" value="PHOSPHOPANTETHEINE"/>
    <property type="match status" value="1"/>
</dbReference>
<dbReference type="Gene3D" id="3.40.50.1820">
    <property type="entry name" value="alpha/beta hydrolase"/>
    <property type="match status" value="1"/>
</dbReference>
<dbReference type="InterPro" id="IPR029063">
    <property type="entry name" value="SAM-dependent_MTases_sf"/>
</dbReference>